<dbReference type="RefSeq" id="WP_214358041.1">
    <property type="nucleotide sequence ID" value="NZ_JAFEJS010000004.1"/>
</dbReference>
<keyword evidence="1" id="KW-0805">Transcription regulation</keyword>
<feature type="domain" description="HTH lacI-type" evidence="4">
    <location>
        <begin position="2"/>
        <end position="56"/>
    </location>
</feature>
<dbReference type="InterPro" id="IPR046335">
    <property type="entry name" value="LacI/GalR-like_sensor"/>
</dbReference>
<dbReference type="InterPro" id="IPR010982">
    <property type="entry name" value="Lambda_DNA-bd_dom_sf"/>
</dbReference>
<evidence type="ECO:0000313" key="6">
    <source>
        <dbReference type="Proteomes" id="UP000773064"/>
    </source>
</evidence>
<organism evidence="5 6">
    <name type="scientific">Bifidobacterium santillanense</name>
    <dbReference type="NCBI Taxonomy" id="2809028"/>
    <lineage>
        <taxon>Bacteria</taxon>
        <taxon>Bacillati</taxon>
        <taxon>Actinomycetota</taxon>
        <taxon>Actinomycetes</taxon>
        <taxon>Bifidobacteriales</taxon>
        <taxon>Bifidobacteriaceae</taxon>
        <taxon>Bifidobacterium</taxon>
    </lineage>
</organism>
<comment type="caution">
    <text evidence="5">The sequence shown here is derived from an EMBL/GenBank/DDBJ whole genome shotgun (WGS) entry which is preliminary data.</text>
</comment>
<dbReference type="PANTHER" id="PTHR30146:SF109">
    <property type="entry name" value="HTH-TYPE TRANSCRIPTIONAL REGULATOR GALS"/>
    <property type="match status" value="1"/>
</dbReference>
<dbReference type="Proteomes" id="UP000773064">
    <property type="component" value="Unassembled WGS sequence"/>
</dbReference>
<accession>A0ABS5UPC8</accession>
<dbReference type="SUPFAM" id="SSF53822">
    <property type="entry name" value="Periplasmic binding protein-like I"/>
    <property type="match status" value="1"/>
</dbReference>
<dbReference type="EMBL" id="JAFEJS010000004">
    <property type="protein sequence ID" value="MBT1172766.1"/>
    <property type="molecule type" value="Genomic_DNA"/>
</dbReference>
<evidence type="ECO:0000256" key="1">
    <source>
        <dbReference type="ARBA" id="ARBA00023015"/>
    </source>
</evidence>
<dbReference type="GO" id="GO:0003677">
    <property type="term" value="F:DNA binding"/>
    <property type="evidence" value="ECO:0007669"/>
    <property type="project" value="UniProtKB-KW"/>
</dbReference>
<dbReference type="Pfam" id="PF13377">
    <property type="entry name" value="Peripla_BP_3"/>
    <property type="match status" value="1"/>
</dbReference>
<dbReference type="Gene3D" id="1.10.260.40">
    <property type="entry name" value="lambda repressor-like DNA-binding domains"/>
    <property type="match status" value="1"/>
</dbReference>
<dbReference type="CDD" id="cd06267">
    <property type="entry name" value="PBP1_LacI_sugar_binding-like"/>
    <property type="match status" value="1"/>
</dbReference>
<dbReference type="Gene3D" id="3.40.50.2300">
    <property type="match status" value="2"/>
</dbReference>
<dbReference type="SUPFAM" id="SSF47413">
    <property type="entry name" value="lambda repressor-like DNA-binding domains"/>
    <property type="match status" value="1"/>
</dbReference>
<keyword evidence="3" id="KW-0804">Transcription</keyword>
<name>A0ABS5UPC8_9BIFI</name>
<protein>
    <submittedName>
        <fullName evidence="5">LacI family DNA-binding transcriptional regulator</fullName>
    </submittedName>
</protein>
<dbReference type="PROSITE" id="PS00356">
    <property type="entry name" value="HTH_LACI_1"/>
    <property type="match status" value="1"/>
</dbReference>
<dbReference type="SMART" id="SM00354">
    <property type="entry name" value="HTH_LACI"/>
    <property type="match status" value="1"/>
</dbReference>
<dbReference type="PANTHER" id="PTHR30146">
    <property type="entry name" value="LACI-RELATED TRANSCRIPTIONAL REPRESSOR"/>
    <property type="match status" value="1"/>
</dbReference>
<dbReference type="CDD" id="cd01392">
    <property type="entry name" value="HTH_LacI"/>
    <property type="match status" value="1"/>
</dbReference>
<proteinExistence type="predicted"/>
<dbReference type="InterPro" id="IPR028082">
    <property type="entry name" value="Peripla_BP_I"/>
</dbReference>
<keyword evidence="2 5" id="KW-0238">DNA-binding</keyword>
<evidence type="ECO:0000256" key="3">
    <source>
        <dbReference type="ARBA" id="ARBA00023163"/>
    </source>
</evidence>
<evidence type="ECO:0000256" key="2">
    <source>
        <dbReference type="ARBA" id="ARBA00023125"/>
    </source>
</evidence>
<dbReference type="Pfam" id="PF00356">
    <property type="entry name" value="LacI"/>
    <property type="match status" value="1"/>
</dbReference>
<evidence type="ECO:0000259" key="4">
    <source>
        <dbReference type="PROSITE" id="PS50932"/>
    </source>
</evidence>
<gene>
    <name evidence="5" type="ORF">JS528_05240</name>
</gene>
<evidence type="ECO:0000313" key="5">
    <source>
        <dbReference type="EMBL" id="MBT1172766.1"/>
    </source>
</evidence>
<reference evidence="5 6" key="1">
    <citation type="journal article" date="2021" name="Environ. Microbiol.">
        <title>Genetic insights into the dark matter of the mammalian gut microbiota through targeted genome reconstruction.</title>
        <authorList>
            <person name="Lugli G.A."/>
            <person name="Alessandri G."/>
            <person name="Milani C."/>
            <person name="Viappiani A."/>
            <person name="Fontana F."/>
            <person name="Tarracchini C."/>
            <person name="Mancabelli L."/>
            <person name="Argentini C."/>
            <person name="Ruiz L."/>
            <person name="Margolles A."/>
            <person name="van Sinderen D."/>
            <person name="Turroni F."/>
            <person name="Ventura M."/>
        </authorList>
    </citation>
    <scope>NUCLEOTIDE SEQUENCE [LARGE SCALE GENOMIC DNA]</scope>
    <source>
        <strain evidence="5 6">MA2</strain>
    </source>
</reference>
<dbReference type="InterPro" id="IPR000843">
    <property type="entry name" value="HTH_LacI"/>
</dbReference>
<dbReference type="PROSITE" id="PS50932">
    <property type="entry name" value="HTH_LACI_2"/>
    <property type="match status" value="1"/>
</dbReference>
<sequence length="349" mass="37517">MATMSDVAKAAGVSRATASYALRGDPRIAPETAERVRRAASDLHYTTNLSARSLRSGRSGVIGVAIFELDKPYPSEMSAAVSREAARHDLETIVQQTSNSKEREISILRKVTSQLCDATIFSPGNISPEEITALYGGKPLILLDDISDEPLFDCVFTPCEDGAAAAIRHLIDIGCEHIGVLGVDYNALVDDRQSTTVSGRRLAGALRAFDEAGIDVDERNFIPVDHWGTPGAREAARELADTAGGLPFDGMFCMTDSLALGAIRGFADAGVHVPDDVAIVGFDGINEGEYSVPSLTTVSTDLNDLAAKAVGLLLDRLDEDARNLPQEERAGVRRLTADYRLIQRESTRR</sequence>
<keyword evidence="6" id="KW-1185">Reference proteome</keyword>